<keyword evidence="7" id="KW-1185">Reference proteome</keyword>
<evidence type="ECO:0000313" key="6">
    <source>
        <dbReference type="EMBL" id="NEM90811.1"/>
    </source>
</evidence>
<sequence length="434" mass="47569">MSERLDVFLYGYPVGTLRRDGIELYVFDYDGEWATSDETTSLSLSMPLAQRTHSGRVVANFVDNLLPDNPEVRQRWATDAGLDSDEPFFLLQHYGQDVAGAISFRAPGAEAAGSRSAISDAEIAERIRQLTEDDTAWHDDRIATDGQFSLGGTQTKFSLAKHGSGWFETVGDDPSTHLFKPRVKGVPDGELIEFVVMRAAELLGIPTARVDLFIDGDQHSLVVERFDRIERAGDIIRLHQEDLVQSLGLPRLRKFESHGGPGIDRIMGLLRASSDQESRIRYAVLLMFSWLVLSTDAHAKNYSVFLQPDGAILTPLYDASSVIPYLSADRDTDVESILRRAGERKLAVRYGASYLAKDVARFELDAIARAAGMPGDDLLAATAVCLTSISATISEVATSLPAELQTDTVARLVAWMPVRVEQAARALGIDGILG</sequence>
<name>A0A7C9PMI8_9MICO</name>
<dbReference type="Pfam" id="PF07804">
    <property type="entry name" value="HipA_C"/>
    <property type="match status" value="1"/>
</dbReference>
<proteinExistence type="inferred from homology"/>
<accession>A0A7C9PMI8</accession>
<dbReference type="Pfam" id="PF13657">
    <property type="entry name" value="Couple_hipA"/>
    <property type="match status" value="1"/>
</dbReference>
<protein>
    <submittedName>
        <fullName evidence="6">Type II toxin-antitoxin system HipA family toxin</fullName>
    </submittedName>
</protein>
<dbReference type="InterPro" id="IPR017508">
    <property type="entry name" value="HipA_N1"/>
</dbReference>
<dbReference type="Proteomes" id="UP000479756">
    <property type="component" value="Unassembled WGS sequence"/>
</dbReference>
<dbReference type="InterPro" id="IPR012893">
    <property type="entry name" value="HipA-like_C"/>
</dbReference>
<dbReference type="GO" id="GO:0005829">
    <property type="term" value="C:cytosol"/>
    <property type="evidence" value="ECO:0007669"/>
    <property type="project" value="TreeGrafter"/>
</dbReference>
<dbReference type="RefSeq" id="WP_163472418.1">
    <property type="nucleotide sequence ID" value="NZ_JAAGWZ010000001.1"/>
</dbReference>
<evidence type="ECO:0000313" key="7">
    <source>
        <dbReference type="Proteomes" id="UP000479756"/>
    </source>
</evidence>
<reference evidence="6 7" key="1">
    <citation type="journal article" date="2014" name="Int. J. Syst. Evol. Microbiol.">
        <title>Description of Galbitalea soli gen. nov., sp. nov., and Frondihabitans sucicola sp. nov.</title>
        <authorList>
            <person name="Kim S.J."/>
            <person name="Lim J.M."/>
            <person name="Ahn J.H."/>
            <person name="Weon H.Y."/>
            <person name="Hamada M."/>
            <person name="Suzuki K."/>
            <person name="Ahn T.Y."/>
            <person name="Kwon S.W."/>
        </authorList>
    </citation>
    <scope>NUCLEOTIDE SEQUENCE [LARGE SCALE GENOMIC DNA]</scope>
    <source>
        <strain evidence="6 7">NBRC 108727</strain>
    </source>
</reference>
<dbReference type="InterPro" id="IPR052028">
    <property type="entry name" value="HipA_Ser/Thr_kinase"/>
</dbReference>
<dbReference type="EMBL" id="JAAGWZ010000001">
    <property type="protein sequence ID" value="NEM90811.1"/>
    <property type="molecule type" value="Genomic_DNA"/>
</dbReference>
<dbReference type="PANTHER" id="PTHR37419">
    <property type="entry name" value="SERINE/THREONINE-PROTEIN KINASE TOXIN HIPA"/>
    <property type="match status" value="1"/>
</dbReference>
<evidence type="ECO:0000256" key="2">
    <source>
        <dbReference type="ARBA" id="ARBA00022679"/>
    </source>
</evidence>
<comment type="similarity">
    <text evidence="1">Belongs to the HipA Ser/Thr kinase family.</text>
</comment>
<feature type="domain" description="HipA-like C-terminal" evidence="4">
    <location>
        <begin position="148"/>
        <end position="336"/>
    </location>
</feature>
<keyword evidence="2" id="KW-0808">Transferase</keyword>
<dbReference type="NCBIfam" id="TIGR03071">
    <property type="entry name" value="couple_hipA"/>
    <property type="match status" value="1"/>
</dbReference>
<dbReference type="PANTHER" id="PTHR37419:SF1">
    <property type="entry name" value="SERINE_THREONINE-PROTEIN KINASE TOXIN HIPA"/>
    <property type="match status" value="1"/>
</dbReference>
<evidence type="ECO:0000256" key="3">
    <source>
        <dbReference type="ARBA" id="ARBA00022777"/>
    </source>
</evidence>
<gene>
    <name evidence="6" type="ORF">G3T37_05520</name>
</gene>
<evidence type="ECO:0000256" key="1">
    <source>
        <dbReference type="ARBA" id="ARBA00010164"/>
    </source>
</evidence>
<comment type="caution">
    <text evidence="6">The sequence shown here is derived from an EMBL/GenBank/DDBJ whole genome shotgun (WGS) entry which is preliminary data.</text>
</comment>
<keyword evidence="3" id="KW-0418">Kinase</keyword>
<evidence type="ECO:0000259" key="4">
    <source>
        <dbReference type="Pfam" id="PF07804"/>
    </source>
</evidence>
<dbReference type="GO" id="GO:0004674">
    <property type="term" value="F:protein serine/threonine kinase activity"/>
    <property type="evidence" value="ECO:0007669"/>
    <property type="project" value="TreeGrafter"/>
</dbReference>
<evidence type="ECO:0000259" key="5">
    <source>
        <dbReference type="Pfam" id="PF13657"/>
    </source>
</evidence>
<dbReference type="AlphaFoldDB" id="A0A7C9PMI8"/>
<feature type="domain" description="HipA N-terminal subdomain 1" evidence="5">
    <location>
        <begin position="5"/>
        <end position="104"/>
    </location>
</feature>
<organism evidence="6 7">
    <name type="scientific">Galbitalea soli</name>
    <dbReference type="NCBI Taxonomy" id="1268042"/>
    <lineage>
        <taxon>Bacteria</taxon>
        <taxon>Bacillati</taxon>
        <taxon>Actinomycetota</taxon>
        <taxon>Actinomycetes</taxon>
        <taxon>Micrococcales</taxon>
        <taxon>Microbacteriaceae</taxon>
        <taxon>Galbitalea</taxon>
    </lineage>
</organism>